<protein>
    <recommendedName>
        <fullName evidence="2">TBC1 domain family member 23</fullName>
    </recommendedName>
</protein>
<dbReference type="PROSITE" id="PS50206">
    <property type="entry name" value="RHODANESE_3"/>
    <property type="match status" value="1"/>
</dbReference>
<gene>
    <name evidence="8" type="ORF">QLX08_001562</name>
</gene>
<keyword evidence="9" id="KW-1185">Reference proteome</keyword>
<evidence type="ECO:0000256" key="4">
    <source>
        <dbReference type="ARBA" id="ARBA00023034"/>
    </source>
</evidence>
<dbReference type="GO" id="GO:0005802">
    <property type="term" value="C:trans-Golgi network"/>
    <property type="evidence" value="ECO:0007669"/>
    <property type="project" value="TreeGrafter"/>
</dbReference>
<keyword evidence="5" id="KW-0812">Transmembrane</keyword>
<evidence type="ECO:0000259" key="6">
    <source>
        <dbReference type="PROSITE" id="PS50086"/>
    </source>
</evidence>
<feature type="domain" description="Rhodanese" evidence="7">
    <location>
        <begin position="326"/>
        <end position="361"/>
    </location>
</feature>
<evidence type="ECO:0000256" key="5">
    <source>
        <dbReference type="SAM" id="Phobius"/>
    </source>
</evidence>
<accession>A0AAW1AE46</accession>
<dbReference type="Gene3D" id="3.40.250.10">
    <property type="entry name" value="Rhodanese-like domain"/>
    <property type="match status" value="1"/>
</dbReference>
<dbReference type="PANTHER" id="PTHR13297">
    <property type="entry name" value="TBC1 DOMAIN FAMILY MEMBER 23-RELATED"/>
    <property type="match status" value="1"/>
</dbReference>
<dbReference type="InterPro" id="IPR045799">
    <property type="entry name" value="TBC1D23_C"/>
</dbReference>
<dbReference type="Pfam" id="PF00566">
    <property type="entry name" value="RabGAP-TBC"/>
    <property type="match status" value="1"/>
</dbReference>
<dbReference type="EMBL" id="JAWNGG020000021">
    <property type="protein sequence ID" value="KAK9308379.1"/>
    <property type="molecule type" value="Genomic_DNA"/>
</dbReference>
<keyword evidence="4" id="KW-0333">Golgi apparatus</keyword>
<evidence type="ECO:0000313" key="8">
    <source>
        <dbReference type="EMBL" id="KAK9308379.1"/>
    </source>
</evidence>
<feature type="domain" description="Rab-GAP TBC" evidence="6">
    <location>
        <begin position="37"/>
        <end position="214"/>
    </location>
</feature>
<proteinExistence type="predicted"/>
<dbReference type="SMART" id="SM00164">
    <property type="entry name" value="TBC"/>
    <property type="match status" value="1"/>
</dbReference>
<dbReference type="InterPro" id="IPR036873">
    <property type="entry name" value="Rhodanese-like_dom_sf"/>
</dbReference>
<dbReference type="InterPro" id="IPR035969">
    <property type="entry name" value="Rab-GAP_TBC_sf"/>
</dbReference>
<organism evidence="8 9">
    <name type="scientific">Tetragonisca angustula</name>
    <dbReference type="NCBI Taxonomy" id="166442"/>
    <lineage>
        <taxon>Eukaryota</taxon>
        <taxon>Metazoa</taxon>
        <taxon>Ecdysozoa</taxon>
        <taxon>Arthropoda</taxon>
        <taxon>Hexapoda</taxon>
        <taxon>Insecta</taxon>
        <taxon>Pterygota</taxon>
        <taxon>Neoptera</taxon>
        <taxon>Endopterygota</taxon>
        <taxon>Hymenoptera</taxon>
        <taxon>Apocrita</taxon>
        <taxon>Aculeata</taxon>
        <taxon>Apoidea</taxon>
        <taxon>Anthophila</taxon>
        <taxon>Apidae</taxon>
        <taxon>Tetragonisca</taxon>
    </lineage>
</organism>
<evidence type="ECO:0000256" key="2">
    <source>
        <dbReference type="ARBA" id="ARBA00014207"/>
    </source>
</evidence>
<dbReference type="GO" id="GO:0099041">
    <property type="term" value="P:vesicle tethering to Golgi"/>
    <property type="evidence" value="ECO:0007669"/>
    <property type="project" value="TreeGrafter"/>
</dbReference>
<comment type="caution">
    <text evidence="8">The sequence shown here is derived from an EMBL/GenBank/DDBJ whole genome shotgun (WGS) entry which is preliminary data.</text>
</comment>
<keyword evidence="5" id="KW-1133">Transmembrane helix</keyword>
<dbReference type="SUPFAM" id="SSF52821">
    <property type="entry name" value="Rhodanese/Cell cycle control phosphatase"/>
    <property type="match status" value="1"/>
</dbReference>
<evidence type="ECO:0000256" key="1">
    <source>
        <dbReference type="ARBA" id="ARBA00004601"/>
    </source>
</evidence>
<dbReference type="Pfam" id="PF19430">
    <property type="entry name" value="TBC1D23_C"/>
    <property type="match status" value="1"/>
</dbReference>
<dbReference type="Proteomes" id="UP001432146">
    <property type="component" value="Unassembled WGS sequence"/>
</dbReference>
<dbReference type="Gene3D" id="1.10.472.80">
    <property type="entry name" value="Ypt/Rab-GAP domain of gyp1p, domain 3"/>
    <property type="match status" value="1"/>
</dbReference>
<feature type="transmembrane region" description="Helical" evidence="5">
    <location>
        <begin position="188"/>
        <end position="210"/>
    </location>
</feature>
<dbReference type="SUPFAM" id="SSF47923">
    <property type="entry name" value="Ypt/Rab-GAP domain of gyp1p"/>
    <property type="match status" value="1"/>
</dbReference>
<dbReference type="InterPro" id="IPR001763">
    <property type="entry name" value="Rhodanese-like_dom"/>
</dbReference>
<evidence type="ECO:0000256" key="3">
    <source>
        <dbReference type="ARBA" id="ARBA00022473"/>
    </source>
</evidence>
<keyword evidence="5" id="KW-0472">Membrane</keyword>
<dbReference type="InterPro" id="IPR039755">
    <property type="entry name" value="TBC1D23"/>
</dbReference>
<dbReference type="InterPro" id="IPR000195">
    <property type="entry name" value="Rab-GAP-TBC_dom"/>
</dbReference>
<sequence>MALQEDENTWILELEAALLDTQTPSASDIYAICKGQAVPTNLRPDVWQACLDVIDRGNQLSQFNEVFDLPEQNIIRDDCQQLVEKLGNDDEDKVSVVSDLESILTFYCKSKGKQYKRGNGWIELLGPLIALKLPRSATYNLFEEIIDFYIPRGETYSSVLRLLLLYHEPELCSFLDTKRVSPDQYTKGWVTTLFAGVCSLPAVCTMWDLYFMQADPFFMLFLSLIMVINAREQILSMKDNDKQSIIDAIAAMPCALEAEDVTDFCSLAQYYAMKTPSSFKQDLYPIMFGDGFDEKCISHVLCLPVSAQELVENSIESPSMANTSVESVKFFLVDCRPAEQYNAGHLPTAFHLDCDLMLQEPAAFATAVQGLLQAQRQALAVGSQAGGEHLCFLGSGRQEEDRYTHMVIASFLQKHTQYVSMVTSGYQAIHEYFGDEVVSSLVDHNSQHCLVCSANISETNSNEASPAKVKNNNSDFFGKIKKVKVKLFDYIVNPSASVHNNIENRNVKDLDFVKRQKKTAPVFSIDDDQELDMTMTNNESEEPIEVVSIQQWMKDPKLLHSFKCQEVKVNGDLCDSILLVTDSHLIVLREIQERKGAAHVIVKRPLTSIVKITSRKRHSDLITFKYGTTQYNDTVISDMDKFLIPNASEATKLITQQILKQLKTSN</sequence>
<dbReference type="GO" id="GO:0042147">
    <property type="term" value="P:retrograde transport, endosome to Golgi"/>
    <property type="evidence" value="ECO:0007669"/>
    <property type="project" value="InterPro"/>
</dbReference>
<dbReference type="PANTHER" id="PTHR13297:SF5">
    <property type="entry name" value="TBC1 DOMAIN FAMILY MEMBER 23"/>
    <property type="match status" value="1"/>
</dbReference>
<comment type="subcellular location">
    <subcellularLocation>
        <location evidence="1">Golgi apparatus</location>
        <location evidence="1">trans-Golgi network</location>
    </subcellularLocation>
</comment>
<dbReference type="CDD" id="cd20788">
    <property type="entry name" value="TBC1D23_C-like"/>
    <property type="match status" value="1"/>
</dbReference>
<dbReference type="AlphaFoldDB" id="A0AAW1AE46"/>
<dbReference type="PROSITE" id="PS50086">
    <property type="entry name" value="TBC_RABGAP"/>
    <property type="match status" value="1"/>
</dbReference>
<keyword evidence="3" id="KW-0217">Developmental protein</keyword>
<evidence type="ECO:0000259" key="7">
    <source>
        <dbReference type="PROSITE" id="PS50206"/>
    </source>
</evidence>
<dbReference type="GO" id="GO:0005829">
    <property type="term" value="C:cytosol"/>
    <property type="evidence" value="ECO:0007669"/>
    <property type="project" value="GOC"/>
</dbReference>
<dbReference type="Pfam" id="PF00581">
    <property type="entry name" value="Rhodanese"/>
    <property type="match status" value="1"/>
</dbReference>
<reference evidence="8 9" key="1">
    <citation type="submission" date="2024-05" db="EMBL/GenBank/DDBJ databases">
        <title>The nuclear and mitochondrial genome assemblies of Tetragonisca angustula (Apidae: Meliponini), a tiny yet remarkable pollinator in the Neotropics.</title>
        <authorList>
            <person name="Ferrari R."/>
            <person name="Ricardo P.C."/>
            <person name="Dias F.C."/>
            <person name="Araujo N.S."/>
            <person name="Soares D.O."/>
            <person name="Zhou Q.-S."/>
            <person name="Zhu C.-D."/>
            <person name="Coutinho L."/>
            <person name="Airas M.C."/>
            <person name="Batista T.M."/>
        </authorList>
    </citation>
    <scope>NUCLEOTIDE SEQUENCE [LARGE SCALE GENOMIC DNA]</scope>
    <source>
        <strain evidence="8">ASF017062</strain>
        <tissue evidence="8">Abdomen</tissue>
    </source>
</reference>
<name>A0AAW1AE46_9HYME</name>
<evidence type="ECO:0000313" key="9">
    <source>
        <dbReference type="Proteomes" id="UP001432146"/>
    </source>
</evidence>